<dbReference type="EMBL" id="OOIL02000889">
    <property type="protein sequence ID" value="VFQ70312.1"/>
    <property type="molecule type" value="Genomic_DNA"/>
</dbReference>
<dbReference type="Pfam" id="PF20241">
    <property type="entry name" value="DUF6598"/>
    <property type="match status" value="2"/>
</dbReference>
<evidence type="ECO:0000313" key="2">
    <source>
        <dbReference type="EMBL" id="VFQ70312.1"/>
    </source>
</evidence>
<dbReference type="AlphaFoldDB" id="A0A484L1Y8"/>
<keyword evidence="3" id="KW-1185">Reference proteome</keyword>
<sequence length="725" mass="81597">MAQDMIDGPGSYKPGKSFVSNRSLVSADQQRCRVSPPTPAIPTAVLVPSLRRAQQAGETSEEVAAASFLRFTLNSSFFDLIFLCIMDFTEILKDYPCVTKEFVMNLLKACPGASEQDVVKRVLTTGPHIMNVSFGSNLLSMLERSLRHISKSRLNERLKGREHVVAGPLLNVHSLHVQPKKALKKRQLAVYGMIRVRYENIMSGEEMQLDLYNRGANNADNISSCGGNLTLCWPDSHISYDDLWMKLHKTTIEVDLYHKIGDEVFPFAKENILVGDTTEGDFEEVRSKEFDSKMCSATLIYIAMPFAVLCKVSVRPSSQDMGRVVNIAGKIVARYKNTCGNYSSEPCILFEKQDEFEPVQMNNELRMSREWLGMPAYSSLELDLDLRDFDTNKKLTRRVELLGENCMYAAEYGAAVDDFAIAVDAGLYPYPLNGVGWRDCYSDKNLLSLLNFELESSSSNNGNLWCHDQGLKPSPLVELYSIFIGCKKRVALKVVGTVEFSSDGNTRYLFKSDSNDGVEVEDTQKVLPLKVACMNFGQYDSLELKVNLEDVGGNFQNTGFATYELGNGVHGTRFVTQICSVFPGKKGFCALHYSLFPRACQANIEIIFNINSFHSGIRRIYGSAFVEYSNFDYSTKFKKDYFRSMLFKRTEKDPVQLKKDGEVPLSRNVVAVPMDSSLIIDIAFCDMSLKHHVSCRDTFSIGHRSIEHKTNDYKLEIKLTWSDGK</sequence>
<dbReference type="PANTHER" id="PTHR33065:SF88">
    <property type="entry name" value="OS11G0104220 PROTEIN"/>
    <property type="match status" value="1"/>
</dbReference>
<gene>
    <name evidence="2" type="ORF">CCAM_LOCUS12088</name>
</gene>
<dbReference type="Proteomes" id="UP000595140">
    <property type="component" value="Unassembled WGS sequence"/>
</dbReference>
<feature type="domain" description="DUF6598" evidence="1">
    <location>
        <begin position="477"/>
        <end position="718"/>
    </location>
</feature>
<proteinExistence type="predicted"/>
<accession>A0A484L1Y8</accession>
<protein>
    <recommendedName>
        <fullName evidence="1">DUF6598 domain-containing protein</fullName>
    </recommendedName>
</protein>
<dbReference type="InterPro" id="IPR046533">
    <property type="entry name" value="DUF6598"/>
</dbReference>
<evidence type="ECO:0000259" key="1">
    <source>
        <dbReference type="Pfam" id="PF20241"/>
    </source>
</evidence>
<name>A0A484L1Y8_9ASTE</name>
<evidence type="ECO:0000313" key="3">
    <source>
        <dbReference type="Proteomes" id="UP000595140"/>
    </source>
</evidence>
<dbReference type="OrthoDB" id="4927890at2759"/>
<dbReference type="PANTHER" id="PTHR33065">
    <property type="entry name" value="OS07G0486400 PROTEIN"/>
    <property type="match status" value="1"/>
</dbReference>
<feature type="domain" description="DUF6598" evidence="1">
    <location>
        <begin position="169"/>
        <end position="399"/>
    </location>
</feature>
<organism evidence="2 3">
    <name type="scientific">Cuscuta campestris</name>
    <dbReference type="NCBI Taxonomy" id="132261"/>
    <lineage>
        <taxon>Eukaryota</taxon>
        <taxon>Viridiplantae</taxon>
        <taxon>Streptophyta</taxon>
        <taxon>Embryophyta</taxon>
        <taxon>Tracheophyta</taxon>
        <taxon>Spermatophyta</taxon>
        <taxon>Magnoliopsida</taxon>
        <taxon>eudicotyledons</taxon>
        <taxon>Gunneridae</taxon>
        <taxon>Pentapetalae</taxon>
        <taxon>asterids</taxon>
        <taxon>lamiids</taxon>
        <taxon>Solanales</taxon>
        <taxon>Convolvulaceae</taxon>
        <taxon>Cuscuteae</taxon>
        <taxon>Cuscuta</taxon>
        <taxon>Cuscuta subgen. Grammica</taxon>
        <taxon>Cuscuta sect. Cleistogrammica</taxon>
    </lineage>
</organism>
<reference evidence="2 3" key="1">
    <citation type="submission" date="2018-04" db="EMBL/GenBank/DDBJ databases">
        <authorList>
            <person name="Vogel A."/>
        </authorList>
    </citation>
    <scope>NUCLEOTIDE SEQUENCE [LARGE SCALE GENOMIC DNA]</scope>
</reference>